<accession>A0ABR7TBF4</accession>
<feature type="region of interest" description="Disordered" evidence="6">
    <location>
        <begin position="1"/>
        <end position="52"/>
    </location>
</feature>
<dbReference type="Proteomes" id="UP000638836">
    <property type="component" value="Unassembled WGS sequence"/>
</dbReference>
<dbReference type="PANTHER" id="PTHR21237:SF23">
    <property type="entry name" value="GRPE PROTEIN HOMOLOG, MITOCHONDRIAL"/>
    <property type="match status" value="1"/>
</dbReference>
<evidence type="ECO:0000256" key="4">
    <source>
        <dbReference type="RuleBase" id="RU000639"/>
    </source>
</evidence>
<evidence type="ECO:0000313" key="7">
    <source>
        <dbReference type="EMBL" id="MBC9824799.1"/>
    </source>
</evidence>
<protein>
    <recommendedName>
        <fullName evidence="3 4">Protein GrpE</fullName>
    </recommendedName>
    <alternativeName>
        <fullName evidence="3">HSP-70 cofactor</fullName>
    </alternativeName>
</protein>
<dbReference type="Gene3D" id="3.90.20.20">
    <property type="match status" value="1"/>
</dbReference>
<dbReference type="NCBIfam" id="NF010759">
    <property type="entry name" value="PRK14162.1"/>
    <property type="match status" value="1"/>
</dbReference>
<dbReference type="NCBIfam" id="NF010753">
    <property type="entry name" value="PRK14156.1"/>
    <property type="match status" value="1"/>
</dbReference>
<evidence type="ECO:0000256" key="2">
    <source>
        <dbReference type="ARBA" id="ARBA00023186"/>
    </source>
</evidence>
<keyword evidence="3 4" id="KW-0346">Stress response</keyword>
<keyword evidence="2 3" id="KW-0143">Chaperone</keyword>
<comment type="caution">
    <text evidence="7">The sequence shown here is derived from an EMBL/GenBank/DDBJ whole genome shotgun (WGS) entry which is preliminary data.</text>
</comment>
<dbReference type="HAMAP" id="MF_01151">
    <property type="entry name" value="GrpE"/>
    <property type="match status" value="1"/>
</dbReference>
<dbReference type="PANTHER" id="PTHR21237">
    <property type="entry name" value="GRPE PROTEIN"/>
    <property type="match status" value="1"/>
</dbReference>
<dbReference type="InterPro" id="IPR000740">
    <property type="entry name" value="GrpE"/>
</dbReference>
<dbReference type="Gene3D" id="2.30.22.10">
    <property type="entry name" value="Head domain of nucleotide exchange factor GrpE"/>
    <property type="match status" value="1"/>
</dbReference>
<dbReference type="PROSITE" id="PS01071">
    <property type="entry name" value="GRPE"/>
    <property type="match status" value="1"/>
</dbReference>
<dbReference type="EMBL" id="WNJQ01000002">
    <property type="protein sequence ID" value="MBC9824799.1"/>
    <property type="molecule type" value="Genomic_DNA"/>
</dbReference>
<proteinExistence type="inferred from homology"/>
<comment type="function">
    <text evidence="3 4">Participates actively in the response to hyperosmotic and heat shock by preventing the aggregation of stress-denatured proteins, in association with DnaK and GrpE. It is the nucleotide exchange factor for DnaK and may function as a thermosensor. Unfolded proteins bind initially to DnaJ; upon interaction with the DnaJ-bound protein, DnaK hydrolyzes its bound ATP, resulting in the formation of a stable complex. GrpE releases ADP from DnaK; ATP binding to DnaK triggers the release of the substrate protein, thus completing the reaction cycle. Several rounds of ATP-dependent interactions between DnaJ, DnaK and GrpE are required for fully efficient folding.</text>
</comment>
<keyword evidence="8" id="KW-1185">Reference proteome</keyword>
<feature type="compositionally biased region" description="Acidic residues" evidence="6">
    <location>
        <begin position="43"/>
        <end position="52"/>
    </location>
</feature>
<feature type="compositionally biased region" description="Acidic residues" evidence="6">
    <location>
        <begin position="21"/>
        <end position="34"/>
    </location>
</feature>
<comment type="similarity">
    <text evidence="1 3 5">Belongs to the GrpE family.</text>
</comment>
<dbReference type="SUPFAM" id="SSF58014">
    <property type="entry name" value="Coiled-coil domain of nucleotide exchange factor GrpE"/>
    <property type="match status" value="1"/>
</dbReference>
<name>A0ABR7TBF4_9LACT</name>
<evidence type="ECO:0000256" key="6">
    <source>
        <dbReference type="SAM" id="MobiDB-lite"/>
    </source>
</evidence>
<comment type="subunit">
    <text evidence="3">Homodimer.</text>
</comment>
<sequence length="202" mass="22817">MINQKGAVDVARNKKDKQEQEVVEESTIETVEETLENRAENTESVEEEQQPEIDELAEARAALNEMENKYLRVQAEMANIQKRNAKEREDAAKYRSQSLATELLPVIDSLERALAIEVKDEHGESLKKGIEMVMETFNTALKNEGIDVIDPLNKPFDPNFHQAIQTVPVEEGQTSETVVQVLQKGYDLKGRVLRPAMVIVAQ</sequence>
<dbReference type="PRINTS" id="PR00773">
    <property type="entry name" value="GRPEPROTEIN"/>
</dbReference>
<evidence type="ECO:0000313" key="8">
    <source>
        <dbReference type="Proteomes" id="UP000638836"/>
    </source>
</evidence>
<organism evidence="7 8">
    <name type="scientific">Carnobacterium inhibens</name>
    <dbReference type="NCBI Taxonomy" id="147709"/>
    <lineage>
        <taxon>Bacteria</taxon>
        <taxon>Bacillati</taxon>
        <taxon>Bacillota</taxon>
        <taxon>Bacilli</taxon>
        <taxon>Lactobacillales</taxon>
        <taxon>Carnobacteriaceae</taxon>
        <taxon>Carnobacterium</taxon>
    </lineage>
</organism>
<dbReference type="InterPro" id="IPR009012">
    <property type="entry name" value="GrpE_head"/>
</dbReference>
<dbReference type="InterPro" id="IPR013805">
    <property type="entry name" value="GrpE_CC"/>
</dbReference>
<comment type="subcellular location">
    <subcellularLocation>
        <location evidence="3">Cytoplasm</location>
    </subcellularLocation>
</comment>
<reference evidence="7 8" key="1">
    <citation type="journal article" date="2020" name="Microorganisms">
        <title>New Insight into Antimicrobial Compounds from Food and Marine-Sourced Carnobacterium Species through Phenotype and Genome Analyses.</title>
        <authorList>
            <person name="Begrem S."/>
            <person name="Ivaniuk F."/>
            <person name="Gigout-Chevalier F."/>
            <person name="Kolypczuk L."/>
            <person name="Bonnetot S."/>
            <person name="Leroi F."/>
            <person name="Grovel O."/>
            <person name="Delbarre-Ladrat C."/>
            <person name="Passerini D."/>
        </authorList>
    </citation>
    <scope>NUCLEOTIDE SEQUENCE [LARGE SCALE GENOMIC DNA]</scope>
    <source>
        <strain evidence="7 8">MIP2551</strain>
    </source>
</reference>
<gene>
    <name evidence="3 7" type="primary">grpE</name>
    <name evidence="7" type="ORF">GLO26_03000</name>
</gene>
<evidence type="ECO:0000256" key="1">
    <source>
        <dbReference type="ARBA" id="ARBA00009054"/>
    </source>
</evidence>
<dbReference type="NCBIfam" id="NF010738">
    <property type="entry name" value="PRK14140.1"/>
    <property type="match status" value="1"/>
</dbReference>
<dbReference type="SUPFAM" id="SSF51064">
    <property type="entry name" value="Head domain of nucleotide exchange factor GrpE"/>
    <property type="match status" value="1"/>
</dbReference>
<feature type="compositionally biased region" description="Basic and acidic residues" evidence="6">
    <location>
        <begin position="11"/>
        <end position="20"/>
    </location>
</feature>
<evidence type="ECO:0000256" key="3">
    <source>
        <dbReference type="HAMAP-Rule" id="MF_01151"/>
    </source>
</evidence>
<dbReference type="CDD" id="cd00446">
    <property type="entry name" value="GrpE"/>
    <property type="match status" value="1"/>
</dbReference>
<dbReference type="Pfam" id="PF01025">
    <property type="entry name" value="GrpE"/>
    <property type="match status" value="1"/>
</dbReference>
<keyword evidence="3" id="KW-0963">Cytoplasm</keyword>
<evidence type="ECO:0000256" key="5">
    <source>
        <dbReference type="RuleBase" id="RU004478"/>
    </source>
</evidence>